<keyword evidence="3" id="KW-1185">Reference proteome</keyword>
<dbReference type="AlphaFoldDB" id="A0AAE0M6Y8"/>
<feature type="signal peptide" evidence="1">
    <location>
        <begin position="1"/>
        <end position="21"/>
    </location>
</feature>
<proteinExistence type="predicted"/>
<dbReference type="Proteomes" id="UP001286456">
    <property type="component" value="Unassembled WGS sequence"/>
</dbReference>
<evidence type="ECO:0000313" key="2">
    <source>
        <dbReference type="EMBL" id="KAK3320194.1"/>
    </source>
</evidence>
<sequence length="246" mass="27898">MWIKKIAVFVSAALLVSQAAAQHKPGGTKQKFPKKIKDPHRNNTRIGLDLQDHDYDDEPIYPQFSPFPTFKELNDTVLIQVTQCLSDWCEQDYFLNADTGKARCVSERLPSGHRHVVYACNFRQAARCSKRHIEKALGLVREEGSQSGTVTVRSDKRGRMIFKYGFDLYCDGGESCGKHYDPVAMTCDEGRDFQRLSPFQYDQEVSQKYLDSENKPGPVYEGITWISEPTASPTHQHLAYPTVTAT</sequence>
<keyword evidence="1" id="KW-0732">Signal</keyword>
<accession>A0AAE0M6Y8</accession>
<evidence type="ECO:0000256" key="1">
    <source>
        <dbReference type="SAM" id="SignalP"/>
    </source>
</evidence>
<protein>
    <submittedName>
        <fullName evidence="2">Uncharacterized protein</fullName>
    </submittedName>
</protein>
<reference evidence="2" key="2">
    <citation type="submission" date="2023-06" db="EMBL/GenBank/DDBJ databases">
        <authorList>
            <consortium name="Lawrence Berkeley National Laboratory"/>
            <person name="Haridas S."/>
            <person name="Hensen N."/>
            <person name="Bonometti L."/>
            <person name="Westerberg I."/>
            <person name="Brannstrom I.O."/>
            <person name="Guillou S."/>
            <person name="Cros-Aarteil S."/>
            <person name="Calhoun S."/>
            <person name="Kuo A."/>
            <person name="Mondo S."/>
            <person name="Pangilinan J."/>
            <person name="Riley R."/>
            <person name="Labutti K."/>
            <person name="Andreopoulos B."/>
            <person name="Lipzen A."/>
            <person name="Chen C."/>
            <person name="Yanf M."/>
            <person name="Daum C."/>
            <person name="Ng V."/>
            <person name="Clum A."/>
            <person name="Steindorff A."/>
            <person name="Ohm R."/>
            <person name="Martin F."/>
            <person name="Silar P."/>
            <person name="Natvig D."/>
            <person name="Lalanne C."/>
            <person name="Gautier V."/>
            <person name="Ament-Velasquez S.L."/>
            <person name="Kruys A."/>
            <person name="Hutchinson M.I."/>
            <person name="Powell A.J."/>
            <person name="Barry K."/>
            <person name="Miller A.N."/>
            <person name="Grigoriev I.V."/>
            <person name="Debuchy R."/>
            <person name="Gladieux P."/>
            <person name="Thoren M.H."/>
            <person name="Johannesson H."/>
        </authorList>
    </citation>
    <scope>NUCLEOTIDE SEQUENCE</scope>
    <source>
        <strain evidence="2">SMH4131-1</strain>
    </source>
</reference>
<evidence type="ECO:0000313" key="3">
    <source>
        <dbReference type="Proteomes" id="UP001286456"/>
    </source>
</evidence>
<organism evidence="2 3">
    <name type="scientific">Cercophora scortea</name>
    <dbReference type="NCBI Taxonomy" id="314031"/>
    <lineage>
        <taxon>Eukaryota</taxon>
        <taxon>Fungi</taxon>
        <taxon>Dikarya</taxon>
        <taxon>Ascomycota</taxon>
        <taxon>Pezizomycotina</taxon>
        <taxon>Sordariomycetes</taxon>
        <taxon>Sordariomycetidae</taxon>
        <taxon>Sordariales</taxon>
        <taxon>Lasiosphaeriaceae</taxon>
        <taxon>Cercophora</taxon>
    </lineage>
</organism>
<reference evidence="2" key="1">
    <citation type="journal article" date="2023" name="Mol. Phylogenet. Evol.">
        <title>Genome-scale phylogeny and comparative genomics of the fungal order Sordariales.</title>
        <authorList>
            <person name="Hensen N."/>
            <person name="Bonometti L."/>
            <person name="Westerberg I."/>
            <person name="Brannstrom I.O."/>
            <person name="Guillou S."/>
            <person name="Cros-Aarteil S."/>
            <person name="Calhoun S."/>
            <person name="Haridas S."/>
            <person name="Kuo A."/>
            <person name="Mondo S."/>
            <person name="Pangilinan J."/>
            <person name="Riley R."/>
            <person name="LaButti K."/>
            <person name="Andreopoulos B."/>
            <person name="Lipzen A."/>
            <person name="Chen C."/>
            <person name="Yan M."/>
            <person name="Daum C."/>
            <person name="Ng V."/>
            <person name="Clum A."/>
            <person name="Steindorff A."/>
            <person name="Ohm R.A."/>
            <person name="Martin F."/>
            <person name="Silar P."/>
            <person name="Natvig D.O."/>
            <person name="Lalanne C."/>
            <person name="Gautier V."/>
            <person name="Ament-Velasquez S.L."/>
            <person name="Kruys A."/>
            <person name="Hutchinson M.I."/>
            <person name="Powell A.J."/>
            <person name="Barry K."/>
            <person name="Miller A.N."/>
            <person name="Grigoriev I.V."/>
            <person name="Debuchy R."/>
            <person name="Gladieux P."/>
            <person name="Hiltunen Thoren M."/>
            <person name="Johannesson H."/>
        </authorList>
    </citation>
    <scope>NUCLEOTIDE SEQUENCE</scope>
    <source>
        <strain evidence="2">SMH4131-1</strain>
    </source>
</reference>
<gene>
    <name evidence="2" type="ORF">B0T19DRAFT_445967</name>
</gene>
<comment type="caution">
    <text evidence="2">The sequence shown here is derived from an EMBL/GenBank/DDBJ whole genome shotgun (WGS) entry which is preliminary data.</text>
</comment>
<name>A0AAE0M6Y8_9PEZI</name>
<dbReference type="EMBL" id="JAUEPO010000006">
    <property type="protein sequence ID" value="KAK3320194.1"/>
    <property type="molecule type" value="Genomic_DNA"/>
</dbReference>
<feature type="chain" id="PRO_5041961559" evidence="1">
    <location>
        <begin position="22"/>
        <end position="246"/>
    </location>
</feature>